<comment type="similarity">
    <text evidence="1">Belongs to the metallo-dependent hydrolases superfamily. TatD-type hydrolase family.</text>
</comment>
<dbReference type="InterPro" id="IPR018228">
    <property type="entry name" value="DNase_TatD-rel_CS"/>
</dbReference>
<dbReference type="Pfam" id="PF01026">
    <property type="entry name" value="TatD_DNase"/>
    <property type="match status" value="1"/>
</dbReference>
<sequence length="271" mass="30396">MFFIDTHCHLDDILFKSISDQIYQKAQFLGVNIILVPSTNIYGFDDIKNLSHNNSGIFYSLGIHPLSVIPNTHSNLDILYKLVTNVINDKKFIGIGEIGLDFRNIYDDRNITLQKEFFVKQLSIAEEFSLPLIIHSVKSQDILLGFLKKRHNSGGIIHSFSGSYQQANSFIDLGFLLGFGGSITYKRNTRVRHNVSSLPLTSIVLETDSPYMLPSWLNKDGGFFNSPCEIASIASVLANLRNCSLAEIANVTTKNVVNLIPKLNYFICNSK</sequence>
<evidence type="ECO:0000313" key="5">
    <source>
        <dbReference type="EMBL" id="AGF48310.1"/>
    </source>
</evidence>
<proteinExistence type="inferred from homology"/>
<name>M1M8H8_9PROT</name>
<keyword evidence="6" id="KW-1185">Reference proteome</keyword>
<dbReference type="SUPFAM" id="SSF51556">
    <property type="entry name" value="Metallo-dependent hydrolases"/>
    <property type="match status" value="1"/>
</dbReference>
<dbReference type="InterPro" id="IPR032466">
    <property type="entry name" value="Metal_Hydrolase"/>
</dbReference>
<dbReference type="PANTHER" id="PTHR46124">
    <property type="entry name" value="D-AMINOACYL-TRNA DEACYLASE"/>
    <property type="match status" value="1"/>
</dbReference>
<dbReference type="GO" id="GO:0046872">
    <property type="term" value="F:metal ion binding"/>
    <property type="evidence" value="ECO:0007669"/>
    <property type="project" value="UniProtKB-KW"/>
</dbReference>
<dbReference type="HOGENOM" id="CLU_031506_0_1_4"/>
<feature type="binding site" evidence="4">
    <location>
        <position position="158"/>
    </location>
    <ligand>
        <name>a divalent metal cation</name>
        <dbReference type="ChEBI" id="CHEBI:60240"/>
        <label>2</label>
    </ligand>
</feature>
<evidence type="ECO:0000256" key="1">
    <source>
        <dbReference type="ARBA" id="ARBA00009275"/>
    </source>
</evidence>
<feature type="binding site" evidence="4">
    <location>
        <position position="97"/>
    </location>
    <ligand>
        <name>a divalent metal cation</name>
        <dbReference type="ChEBI" id="CHEBI:60240"/>
        <label>1</label>
    </ligand>
</feature>
<evidence type="ECO:0000256" key="4">
    <source>
        <dbReference type="PIRSR" id="PIRSR005902-1"/>
    </source>
</evidence>
<evidence type="ECO:0000256" key="3">
    <source>
        <dbReference type="ARBA" id="ARBA00022801"/>
    </source>
</evidence>
<dbReference type="OrthoDB" id="9810005at2"/>
<feature type="binding site" evidence="4">
    <location>
        <position position="7"/>
    </location>
    <ligand>
        <name>a divalent metal cation</name>
        <dbReference type="ChEBI" id="CHEBI:60240"/>
        <label>1</label>
    </ligand>
</feature>
<feature type="binding site" evidence="4">
    <location>
        <position position="135"/>
    </location>
    <ligand>
        <name>a divalent metal cation</name>
        <dbReference type="ChEBI" id="CHEBI:60240"/>
        <label>2</label>
    </ligand>
</feature>
<feature type="binding site" evidence="4">
    <location>
        <position position="9"/>
    </location>
    <ligand>
        <name>a divalent metal cation</name>
        <dbReference type="ChEBI" id="CHEBI:60240"/>
        <label>1</label>
    </ligand>
</feature>
<dbReference type="CDD" id="cd01310">
    <property type="entry name" value="TatD_DNAse"/>
    <property type="match status" value="1"/>
</dbReference>
<dbReference type="RefSeq" id="WP_015396997.1">
    <property type="nucleotide sequence ID" value="NC_020299.1"/>
</dbReference>
<dbReference type="KEGG" id="kon:CONE_0537"/>
<dbReference type="GO" id="GO:0005829">
    <property type="term" value="C:cytosol"/>
    <property type="evidence" value="ECO:0007669"/>
    <property type="project" value="TreeGrafter"/>
</dbReference>
<dbReference type="Proteomes" id="UP000011541">
    <property type="component" value="Chromosome"/>
</dbReference>
<accession>M1M8H8</accession>
<protein>
    <submittedName>
        <fullName evidence="5">TatD DNase family protein</fullName>
        <ecNumber evidence="5">3.1.21.-</ecNumber>
    </submittedName>
</protein>
<dbReference type="PATRIC" id="fig|1208920.3.peg.297"/>
<dbReference type="PIRSF" id="PIRSF005902">
    <property type="entry name" value="DNase_TatD"/>
    <property type="match status" value="1"/>
</dbReference>
<dbReference type="PROSITE" id="PS01137">
    <property type="entry name" value="TATD_1"/>
    <property type="match status" value="1"/>
</dbReference>
<dbReference type="PANTHER" id="PTHR46124:SF3">
    <property type="entry name" value="HYDROLASE"/>
    <property type="match status" value="1"/>
</dbReference>
<reference evidence="5 6" key="1">
    <citation type="journal article" date="2013" name="Genome Biol. Evol.">
        <title>Genome evolution and phylogenomic analysis of candidatus kinetoplastibacterium, the betaproteobacterial endosymbionts of strigomonas and angomonas.</title>
        <authorList>
            <person name="Alves J.M."/>
            <person name="Serrano M.G."/>
            <person name="Maia da Silva F."/>
            <person name="Voegtly L.J."/>
            <person name="Matveyev A.V."/>
            <person name="Teixeira M.M."/>
            <person name="Camargo E.P."/>
            <person name="Buck G.A."/>
        </authorList>
    </citation>
    <scope>NUCLEOTIDE SEQUENCE [LARGE SCALE GENOMIC DNA]</scope>
    <source>
        <strain evidence="5 6">TCC290E</strain>
    </source>
</reference>
<keyword evidence="3 5" id="KW-0378">Hydrolase</keyword>
<dbReference type="EC" id="3.1.21.-" evidence="5"/>
<feature type="binding site" evidence="4">
    <location>
        <position position="208"/>
    </location>
    <ligand>
        <name>a divalent metal cation</name>
        <dbReference type="ChEBI" id="CHEBI:60240"/>
        <label>1</label>
    </ligand>
</feature>
<dbReference type="GO" id="GO:0016788">
    <property type="term" value="F:hydrolase activity, acting on ester bonds"/>
    <property type="evidence" value="ECO:0007669"/>
    <property type="project" value="InterPro"/>
</dbReference>
<dbReference type="Gene3D" id="3.20.20.140">
    <property type="entry name" value="Metal-dependent hydrolases"/>
    <property type="match status" value="1"/>
</dbReference>
<evidence type="ECO:0000313" key="6">
    <source>
        <dbReference type="Proteomes" id="UP000011541"/>
    </source>
</evidence>
<evidence type="ECO:0000256" key="2">
    <source>
        <dbReference type="ARBA" id="ARBA00022723"/>
    </source>
</evidence>
<dbReference type="EMBL" id="CP003805">
    <property type="protein sequence ID" value="AGF48310.1"/>
    <property type="molecule type" value="Genomic_DNA"/>
</dbReference>
<organism evidence="5 6">
    <name type="scientific">Candidatus Kinetoplastidibacterium stringomonadis TCC290E</name>
    <dbReference type="NCBI Taxonomy" id="1208920"/>
    <lineage>
        <taxon>Bacteria</taxon>
        <taxon>Pseudomonadati</taxon>
        <taxon>Pseudomonadota</taxon>
        <taxon>Betaproteobacteria</taxon>
        <taxon>Candidatus Kinetoplastidibacterium</taxon>
    </lineage>
</organism>
<gene>
    <name evidence="5" type="ORF">CONE_0537</name>
</gene>
<dbReference type="eggNOG" id="COG0084">
    <property type="taxonomic scope" value="Bacteria"/>
</dbReference>
<dbReference type="InterPro" id="IPR001130">
    <property type="entry name" value="TatD-like"/>
</dbReference>
<keyword evidence="2 4" id="KW-0479">Metal-binding</keyword>
<dbReference type="FunFam" id="3.20.20.140:FF:000005">
    <property type="entry name" value="TatD family hydrolase"/>
    <property type="match status" value="1"/>
</dbReference>
<dbReference type="AlphaFoldDB" id="M1M8H8"/>
<dbReference type="STRING" id="1208920.CONE_0537"/>